<dbReference type="EMBL" id="JADGKB010000089">
    <property type="protein sequence ID" value="KAJ3254234.1"/>
    <property type="molecule type" value="Genomic_DNA"/>
</dbReference>
<dbReference type="InterPro" id="IPR011989">
    <property type="entry name" value="ARM-like"/>
</dbReference>
<dbReference type="InterPro" id="IPR048732">
    <property type="entry name" value="CFA69"/>
</dbReference>
<feature type="domain" description="Cilia- and flagella-associated protein 69 ARM repeats" evidence="1">
    <location>
        <begin position="5"/>
        <end position="506"/>
    </location>
</feature>
<name>A0AAD5UFG3_9FUNG</name>
<dbReference type="Pfam" id="PF21049">
    <property type="entry name" value="CFA69_ARM_rpt"/>
    <property type="match status" value="1"/>
</dbReference>
<dbReference type="PANTHER" id="PTHR14716">
    <property type="entry name" value="CILIA- AND FLAGELLA-ASSOCIATED PROTEIN 69"/>
    <property type="match status" value="1"/>
</dbReference>
<reference evidence="2" key="1">
    <citation type="submission" date="2020-05" db="EMBL/GenBank/DDBJ databases">
        <title>Phylogenomic resolution of chytrid fungi.</title>
        <authorList>
            <person name="Stajich J.E."/>
            <person name="Amses K."/>
            <person name="Simmons R."/>
            <person name="Seto K."/>
            <person name="Myers J."/>
            <person name="Bonds A."/>
            <person name="Quandt C.A."/>
            <person name="Barry K."/>
            <person name="Liu P."/>
            <person name="Grigoriev I."/>
            <person name="Longcore J.E."/>
            <person name="James T.Y."/>
        </authorList>
    </citation>
    <scope>NUCLEOTIDE SEQUENCE</scope>
    <source>
        <strain evidence="2">PLAUS21</strain>
    </source>
</reference>
<dbReference type="Proteomes" id="UP001210925">
    <property type="component" value="Unassembled WGS sequence"/>
</dbReference>
<dbReference type="Gene3D" id="1.25.10.10">
    <property type="entry name" value="Leucine-rich Repeat Variant"/>
    <property type="match status" value="1"/>
</dbReference>
<organism evidence="2 3">
    <name type="scientific">Boothiomyces macroporosus</name>
    <dbReference type="NCBI Taxonomy" id="261099"/>
    <lineage>
        <taxon>Eukaryota</taxon>
        <taxon>Fungi</taxon>
        <taxon>Fungi incertae sedis</taxon>
        <taxon>Chytridiomycota</taxon>
        <taxon>Chytridiomycota incertae sedis</taxon>
        <taxon>Chytridiomycetes</taxon>
        <taxon>Rhizophydiales</taxon>
        <taxon>Terramycetaceae</taxon>
        <taxon>Boothiomyces</taxon>
    </lineage>
</organism>
<comment type="caution">
    <text evidence="2">The sequence shown here is derived from an EMBL/GenBank/DDBJ whole genome shotgun (WGS) entry which is preliminary data.</text>
</comment>
<dbReference type="GO" id="GO:1902093">
    <property type="term" value="P:positive regulation of flagellated sperm motility"/>
    <property type="evidence" value="ECO:0007669"/>
    <property type="project" value="TreeGrafter"/>
</dbReference>
<sequence>MLLLLRDYNEKDAVLFLNFELWWNILESQVKIEAANYLGEPDQLQLIYSQLCECIKTAKRKIEKQKRNELLFLLAKVVEYSLKSDFVQVPILNFVLENMQIEMNNQEKEEPIDEDDFEFKRMIVNIAKLLCDIPEAKVELLNAGLLQLSLRFLNCTPNSQLSKIYDHDHLSLIQISILGLICNLIPTVQKEFRMLDGPEILMSYLDKLIKDGKDFHSMRIDLVRVHVNLLDTCLLTILAFAEGGPTNKKILSSFSIFEKFLALLSRKTPSTEIWIKCLLCCSSLCQGYKANKQNFGEAGGVEVMIEFLKYDTCDPKEKERVLLSTVECIWGTICGNFVFENKFLQLDGMFYLLELLEMSTYENKRHALGCILDFLENPKAVLHVLQWRTKEKSTKGIEHLLIALWSFEEEKLEVIQGTFGSISPDSQFPLRGLKSKKIELLKNGIEPDGGRAVLEIQENLRAKIYSIFCKLGFEHFSNTLNVKEKTKLAMISKYLDFKIGEVWNEIGEELKYENIRPISPDLCCIRAIEQTVKAKTMAVIEKQNEIIKKAEKVAFI</sequence>
<protein>
    <recommendedName>
        <fullName evidence="1">Cilia- and flagella-associated protein 69 ARM repeats domain-containing protein</fullName>
    </recommendedName>
</protein>
<dbReference type="SUPFAM" id="SSF48371">
    <property type="entry name" value="ARM repeat"/>
    <property type="match status" value="1"/>
</dbReference>
<accession>A0AAD5UFG3</accession>
<dbReference type="InterPro" id="IPR048733">
    <property type="entry name" value="CFA69_ARM_dom"/>
</dbReference>
<dbReference type="AlphaFoldDB" id="A0AAD5UFG3"/>
<evidence type="ECO:0000313" key="2">
    <source>
        <dbReference type="EMBL" id="KAJ3254234.1"/>
    </source>
</evidence>
<proteinExistence type="predicted"/>
<dbReference type="GO" id="GO:0097730">
    <property type="term" value="C:non-motile cilium"/>
    <property type="evidence" value="ECO:0007669"/>
    <property type="project" value="TreeGrafter"/>
</dbReference>
<evidence type="ECO:0000313" key="3">
    <source>
        <dbReference type="Proteomes" id="UP001210925"/>
    </source>
</evidence>
<keyword evidence="3" id="KW-1185">Reference proteome</keyword>
<dbReference type="PANTHER" id="PTHR14716:SF0">
    <property type="entry name" value="CILIA- AND FLAGELLA-ASSOCIATED PROTEIN 69"/>
    <property type="match status" value="1"/>
</dbReference>
<gene>
    <name evidence="2" type="ORF">HK103_007287</name>
</gene>
<evidence type="ECO:0000259" key="1">
    <source>
        <dbReference type="Pfam" id="PF21049"/>
    </source>
</evidence>
<dbReference type="InterPro" id="IPR016024">
    <property type="entry name" value="ARM-type_fold"/>
</dbReference>